<keyword evidence="4" id="KW-0862">Zinc</keyword>
<dbReference type="AlphaFoldDB" id="A0A9D1GED8"/>
<dbReference type="InterPro" id="IPR011249">
    <property type="entry name" value="Metalloenz_LuxS/M16"/>
</dbReference>
<comment type="caution">
    <text evidence="8">The sequence shown here is derived from an EMBL/GenBank/DDBJ whole genome shotgun (WGS) entry which is preliminary data.</text>
</comment>
<keyword evidence="5" id="KW-0482">Metalloprotease</keyword>
<gene>
    <name evidence="8" type="ORF">IAD06_03065</name>
</gene>
<keyword evidence="2" id="KW-0645">Protease</keyword>
<dbReference type="SUPFAM" id="SSF63411">
    <property type="entry name" value="LuxS/MPP-like metallohydrolase"/>
    <property type="match status" value="2"/>
</dbReference>
<dbReference type="EMBL" id="DVKT01000022">
    <property type="protein sequence ID" value="HIT39007.1"/>
    <property type="molecule type" value="Genomic_DNA"/>
</dbReference>
<feature type="domain" description="Peptidase M16 C-terminal" evidence="7">
    <location>
        <begin position="167"/>
        <end position="342"/>
    </location>
</feature>
<dbReference type="PANTHER" id="PTHR43690:SF17">
    <property type="entry name" value="PROTEIN YHJJ"/>
    <property type="match status" value="1"/>
</dbReference>
<dbReference type="Gene3D" id="3.30.830.10">
    <property type="entry name" value="Metalloenzyme, LuxS/M16 peptidase-like"/>
    <property type="match status" value="2"/>
</dbReference>
<reference evidence="8" key="2">
    <citation type="journal article" date="2021" name="PeerJ">
        <title>Extensive microbial diversity within the chicken gut microbiome revealed by metagenomics and culture.</title>
        <authorList>
            <person name="Gilroy R."/>
            <person name="Ravi A."/>
            <person name="Getino M."/>
            <person name="Pursley I."/>
            <person name="Horton D.L."/>
            <person name="Alikhan N.F."/>
            <person name="Baker D."/>
            <person name="Gharbi K."/>
            <person name="Hall N."/>
            <person name="Watson M."/>
            <person name="Adriaenssens E.M."/>
            <person name="Foster-Nyarko E."/>
            <person name="Jarju S."/>
            <person name="Secka A."/>
            <person name="Antonio M."/>
            <person name="Oren A."/>
            <person name="Chaudhuri R.R."/>
            <person name="La Ragione R."/>
            <person name="Hildebrand F."/>
            <person name="Pallen M.J."/>
        </authorList>
    </citation>
    <scope>NUCLEOTIDE SEQUENCE</scope>
    <source>
        <strain evidence="8">21143</strain>
    </source>
</reference>
<evidence type="ECO:0000256" key="5">
    <source>
        <dbReference type="ARBA" id="ARBA00023049"/>
    </source>
</evidence>
<name>A0A9D1GED8_9BACT</name>
<protein>
    <submittedName>
        <fullName evidence="8">Insulinase family protein</fullName>
    </submittedName>
</protein>
<dbReference type="GO" id="GO:0046872">
    <property type="term" value="F:metal ion binding"/>
    <property type="evidence" value="ECO:0007669"/>
    <property type="project" value="InterPro"/>
</dbReference>
<dbReference type="InterPro" id="IPR050626">
    <property type="entry name" value="Peptidase_M16"/>
</dbReference>
<evidence type="ECO:0000256" key="2">
    <source>
        <dbReference type="ARBA" id="ARBA00022670"/>
    </source>
</evidence>
<dbReference type="Pfam" id="PF05193">
    <property type="entry name" value="Peptidase_M16_C"/>
    <property type="match status" value="1"/>
</dbReference>
<dbReference type="InterPro" id="IPR011765">
    <property type="entry name" value="Pept_M16_N"/>
</dbReference>
<evidence type="ECO:0000259" key="7">
    <source>
        <dbReference type="Pfam" id="PF05193"/>
    </source>
</evidence>
<sequence length="413" mass="47265">MTVNKYQFLNGLRLLHHADSNTRMVAINLLYDVGARDESPDCTGFAHLFEHLMFGGSLHIPDFDTALQKAGGENNAWTSNDITNYYTIVPRQNVETAFWLESDRMLGLDFSQHSLDVQKAVVMEEFKQRTLNQPYGDIPAIIRELAYREHPYRWPVIGRDISHIEKATLEDVRSFFYNHYAPNNAILAVVGDISFEEALRLSEKWFSPIEKRNIAPRCILPEPEQEAPRYKEVVRDIPSDAIVKAYHMGRRCDADYQTCDLMSDILSNGRSSRLFRRLVMEKSLFTSIDASITGDIDAGLFLINGRLNQGVSLQQADEAIEEELGRLCRESASEQEISKMVHKFETGYLFSNLSYVDKAANLSYFELIDAAESIDREVEKYYRITPESLQKTAQAVFRANNMSTLYYKAQDSC</sequence>
<evidence type="ECO:0000313" key="8">
    <source>
        <dbReference type="EMBL" id="HIT39007.1"/>
    </source>
</evidence>
<reference evidence="8" key="1">
    <citation type="submission" date="2020-10" db="EMBL/GenBank/DDBJ databases">
        <authorList>
            <person name="Gilroy R."/>
        </authorList>
    </citation>
    <scope>NUCLEOTIDE SEQUENCE</scope>
    <source>
        <strain evidence="8">21143</strain>
    </source>
</reference>
<evidence type="ECO:0000313" key="9">
    <source>
        <dbReference type="Proteomes" id="UP000886722"/>
    </source>
</evidence>
<feature type="domain" description="Peptidase M16 N-terminal" evidence="6">
    <location>
        <begin position="17"/>
        <end position="133"/>
    </location>
</feature>
<dbReference type="PANTHER" id="PTHR43690">
    <property type="entry name" value="NARDILYSIN"/>
    <property type="match status" value="1"/>
</dbReference>
<evidence type="ECO:0000256" key="4">
    <source>
        <dbReference type="ARBA" id="ARBA00022833"/>
    </source>
</evidence>
<organism evidence="8 9">
    <name type="scientific">Candidatus Caccoplasma intestinavium</name>
    <dbReference type="NCBI Taxonomy" id="2840716"/>
    <lineage>
        <taxon>Bacteria</taxon>
        <taxon>Pseudomonadati</taxon>
        <taxon>Bacteroidota</taxon>
        <taxon>Bacteroidia</taxon>
        <taxon>Bacteroidales</taxon>
        <taxon>Bacteroidaceae</taxon>
        <taxon>Bacteroidaceae incertae sedis</taxon>
        <taxon>Candidatus Caccoplasma</taxon>
    </lineage>
</organism>
<dbReference type="GO" id="GO:0006508">
    <property type="term" value="P:proteolysis"/>
    <property type="evidence" value="ECO:0007669"/>
    <property type="project" value="UniProtKB-KW"/>
</dbReference>
<evidence type="ECO:0000256" key="1">
    <source>
        <dbReference type="ARBA" id="ARBA00007261"/>
    </source>
</evidence>
<dbReference type="Pfam" id="PF00675">
    <property type="entry name" value="Peptidase_M16"/>
    <property type="match status" value="1"/>
</dbReference>
<evidence type="ECO:0000256" key="3">
    <source>
        <dbReference type="ARBA" id="ARBA00022801"/>
    </source>
</evidence>
<accession>A0A9D1GED8</accession>
<dbReference type="GO" id="GO:0008237">
    <property type="term" value="F:metallopeptidase activity"/>
    <property type="evidence" value="ECO:0007669"/>
    <property type="project" value="UniProtKB-KW"/>
</dbReference>
<evidence type="ECO:0000259" key="6">
    <source>
        <dbReference type="Pfam" id="PF00675"/>
    </source>
</evidence>
<comment type="similarity">
    <text evidence="1">Belongs to the peptidase M16 family.</text>
</comment>
<dbReference type="InterPro" id="IPR007863">
    <property type="entry name" value="Peptidase_M16_C"/>
</dbReference>
<proteinExistence type="inferred from homology"/>
<dbReference type="Proteomes" id="UP000886722">
    <property type="component" value="Unassembled WGS sequence"/>
</dbReference>
<keyword evidence="3" id="KW-0378">Hydrolase</keyword>